<feature type="non-terminal residue" evidence="2">
    <location>
        <position position="170"/>
    </location>
</feature>
<dbReference type="AlphaFoldDB" id="A0A382L487"/>
<accession>A0A382L487</accession>
<sequence length="170" mass="19889">MQSNSFRTLKHTLSWLYVWGIAFGYIEAAIVIYLRKIYYPDGFSFPIVLADTDIAIVEVLRELMTLIIISAVAELTFRSFNKKLAGFMIIFGIWDIFYYIFLKIFLDWPESYLTWDILFLIPLPWVGPVLAPVLVSLSLIYAGIIILVKMDRGYRFQFDKKFWIMEIMAG</sequence>
<evidence type="ECO:0000256" key="1">
    <source>
        <dbReference type="SAM" id="Phobius"/>
    </source>
</evidence>
<organism evidence="2">
    <name type="scientific">marine metagenome</name>
    <dbReference type="NCBI Taxonomy" id="408172"/>
    <lineage>
        <taxon>unclassified sequences</taxon>
        <taxon>metagenomes</taxon>
        <taxon>ecological metagenomes</taxon>
    </lineage>
</organism>
<evidence type="ECO:0000313" key="2">
    <source>
        <dbReference type="EMBL" id="SVC31429.1"/>
    </source>
</evidence>
<feature type="transmembrane region" description="Helical" evidence="1">
    <location>
        <begin position="84"/>
        <end position="105"/>
    </location>
</feature>
<dbReference type="EMBL" id="UINC01084617">
    <property type="protein sequence ID" value="SVC31429.1"/>
    <property type="molecule type" value="Genomic_DNA"/>
</dbReference>
<feature type="transmembrane region" description="Helical" evidence="1">
    <location>
        <begin position="12"/>
        <end position="34"/>
    </location>
</feature>
<proteinExistence type="predicted"/>
<gene>
    <name evidence="2" type="ORF">METZ01_LOCUS284283</name>
</gene>
<keyword evidence="1" id="KW-0812">Transmembrane</keyword>
<keyword evidence="1" id="KW-1133">Transmembrane helix</keyword>
<keyword evidence="1" id="KW-0472">Membrane</keyword>
<reference evidence="2" key="1">
    <citation type="submission" date="2018-05" db="EMBL/GenBank/DDBJ databases">
        <authorList>
            <person name="Lanie J.A."/>
            <person name="Ng W.-L."/>
            <person name="Kazmierczak K.M."/>
            <person name="Andrzejewski T.M."/>
            <person name="Davidsen T.M."/>
            <person name="Wayne K.J."/>
            <person name="Tettelin H."/>
            <person name="Glass J.I."/>
            <person name="Rusch D."/>
            <person name="Podicherti R."/>
            <person name="Tsui H.-C.T."/>
            <person name="Winkler M.E."/>
        </authorList>
    </citation>
    <scope>NUCLEOTIDE SEQUENCE</scope>
</reference>
<name>A0A382L487_9ZZZZ</name>
<protein>
    <submittedName>
        <fullName evidence="2">Uncharacterized protein</fullName>
    </submittedName>
</protein>
<feature type="transmembrane region" description="Helical" evidence="1">
    <location>
        <begin position="54"/>
        <end position="77"/>
    </location>
</feature>
<feature type="transmembrane region" description="Helical" evidence="1">
    <location>
        <begin position="125"/>
        <end position="148"/>
    </location>
</feature>